<evidence type="ECO:0000256" key="1">
    <source>
        <dbReference type="SAM" id="MobiDB-lite"/>
    </source>
</evidence>
<sequence length="106" mass="11442">MPEIEVAQGDLSGRPRARQSDCLLRTVDRQNEAMADTASDSTGGNAGTATDLQDAKSGLQWESFDESGYPLGDSGSHEISYAIRLVSHASETALSQLSWTPRRVRC</sequence>
<comment type="caution">
    <text evidence="2">The sequence shown here is derived from an EMBL/GenBank/DDBJ whole genome shotgun (WGS) entry which is preliminary data.</text>
</comment>
<keyword evidence="3" id="KW-1185">Reference proteome</keyword>
<dbReference type="Proteomes" id="UP001549036">
    <property type="component" value="Unassembled WGS sequence"/>
</dbReference>
<dbReference type="EMBL" id="JBEPLM010000003">
    <property type="protein sequence ID" value="MET3592707.1"/>
    <property type="molecule type" value="Genomic_DNA"/>
</dbReference>
<protein>
    <submittedName>
        <fullName evidence="2">Uncharacterized protein</fullName>
    </submittedName>
</protein>
<evidence type="ECO:0000313" key="3">
    <source>
        <dbReference type="Proteomes" id="UP001549036"/>
    </source>
</evidence>
<accession>A0ABV2HQ29</accession>
<organism evidence="2 3">
    <name type="scientific">Mesorhizobium shonense</name>
    <dbReference type="NCBI Taxonomy" id="1209948"/>
    <lineage>
        <taxon>Bacteria</taxon>
        <taxon>Pseudomonadati</taxon>
        <taxon>Pseudomonadota</taxon>
        <taxon>Alphaproteobacteria</taxon>
        <taxon>Hyphomicrobiales</taxon>
        <taxon>Phyllobacteriaceae</taxon>
        <taxon>Mesorhizobium</taxon>
    </lineage>
</organism>
<name>A0ABV2HQ29_9HYPH</name>
<proteinExistence type="predicted"/>
<feature type="region of interest" description="Disordered" evidence="1">
    <location>
        <begin position="1"/>
        <end position="52"/>
    </location>
</feature>
<reference evidence="2 3" key="1">
    <citation type="submission" date="2024-06" db="EMBL/GenBank/DDBJ databases">
        <title>Genomic Encyclopedia of Type Strains, Phase IV (KMG-IV): sequencing the most valuable type-strain genomes for metagenomic binning, comparative biology and taxonomic classification.</title>
        <authorList>
            <person name="Goeker M."/>
        </authorList>
    </citation>
    <scope>NUCLEOTIDE SEQUENCE [LARGE SCALE GENOMIC DNA]</scope>
    <source>
        <strain evidence="2 3">DSM 29846</strain>
    </source>
</reference>
<gene>
    <name evidence="2" type="ORF">ABID26_002095</name>
</gene>
<evidence type="ECO:0000313" key="2">
    <source>
        <dbReference type="EMBL" id="MET3592707.1"/>
    </source>
</evidence>
<feature type="compositionally biased region" description="Polar residues" evidence="1">
    <location>
        <begin position="38"/>
        <end position="51"/>
    </location>
</feature>